<protein>
    <recommendedName>
        <fullName evidence="2">Integrase core domain-containing protein</fullName>
    </recommendedName>
</protein>
<name>A0AAD7N6P0_9AGAR</name>
<feature type="non-terminal residue" evidence="3">
    <location>
        <position position="258"/>
    </location>
</feature>
<evidence type="ECO:0000313" key="4">
    <source>
        <dbReference type="Proteomes" id="UP001215598"/>
    </source>
</evidence>
<feature type="region of interest" description="Disordered" evidence="1">
    <location>
        <begin position="109"/>
        <end position="142"/>
    </location>
</feature>
<accession>A0AAD7N6P0</accession>
<feature type="domain" description="Integrase core" evidence="2">
    <location>
        <begin position="4"/>
        <end position="83"/>
    </location>
</feature>
<dbReference type="EMBL" id="JARKIB010000071">
    <property type="protein sequence ID" value="KAJ7748974.1"/>
    <property type="molecule type" value="Genomic_DNA"/>
</dbReference>
<gene>
    <name evidence="3" type="ORF">B0H16DRAFT_1319592</name>
</gene>
<feature type="compositionally biased region" description="Acidic residues" evidence="1">
    <location>
        <begin position="124"/>
        <end position="142"/>
    </location>
</feature>
<comment type="caution">
    <text evidence="3">The sequence shown here is derived from an EMBL/GenBank/DDBJ whole genome shotgun (WGS) entry which is preliminary data.</text>
</comment>
<dbReference type="AlphaFoldDB" id="A0AAD7N6P0"/>
<reference evidence="3" key="1">
    <citation type="submission" date="2023-03" db="EMBL/GenBank/DDBJ databases">
        <title>Massive genome expansion in bonnet fungi (Mycena s.s.) driven by repeated elements and novel gene families across ecological guilds.</title>
        <authorList>
            <consortium name="Lawrence Berkeley National Laboratory"/>
            <person name="Harder C.B."/>
            <person name="Miyauchi S."/>
            <person name="Viragh M."/>
            <person name="Kuo A."/>
            <person name="Thoen E."/>
            <person name="Andreopoulos B."/>
            <person name="Lu D."/>
            <person name="Skrede I."/>
            <person name="Drula E."/>
            <person name="Henrissat B."/>
            <person name="Morin E."/>
            <person name="Kohler A."/>
            <person name="Barry K."/>
            <person name="LaButti K."/>
            <person name="Morin E."/>
            <person name="Salamov A."/>
            <person name="Lipzen A."/>
            <person name="Mereny Z."/>
            <person name="Hegedus B."/>
            <person name="Baldrian P."/>
            <person name="Stursova M."/>
            <person name="Weitz H."/>
            <person name="Taylor A."/>
            <person name="Grigoriev I.V."/>
            <person name="Nagy L.G."/>
            <person name="Martin F."/>
            <person name="Kauserud H."/>
        </authorList>
    </citation>
    <scope>NUCLEOTIDE SEQUENCE</scope>
    <source>
        <strain evidence="3">CBHHK182m</strain>
    </source>
</reference>
<keyword evidence="4" id="KW-1185">Reference proteome</keyword>
<dbReference type="Pfam" id="PF24764">
    <property type="entry name" value="rva_4"/>
    <property type="match status" value="1"/>
</dbReference>
<dbReference type="InterPro" id="IPR058913">
    <property type="entry name" value="Integrase_dom_put"/>
</dbReference>
<dbReference type="Proteomes" id="UP001215598">
    <property type="component" value="Unassembled WGS sequence"/>
</dbReference>
<sequence length="258" mass="29520">KMCRSTNNTRIERLWVEVGSQFARRWRAFFYRLEALHGLDRTNPHHLWLLHLLFLDLINVDCENFRAEWNCHPISGEGHDQSPEANGVYLDDCEGADVDVIERHYGTFGAPLRREPGQTGAGQLEDEDIPLPLSDFDDEEDEEDDLEAQIEEAQTAHFPHEPVPVPKHANPFDNDESTALFYDALEEAIHCELVPPGYGLLPEEWGDDGYPTFEILKSGRRGGRQLRVALPDAIWCPRAEMWGRALSILNQITYINET</sequence>
<evidence type="ECO:0000256" key="1">
    <source>
        <dbReference type="SAM" id="MobiDB-lite"/>
    </source>
</evidence>
<evidence type="ECO:0000313" key="3">
    <source>
        <dbReference type="EMBL" id="KAJ7748974.1"/>
    </source>
</evidence>
<evidence type="ECO:0000259" key="2">
    <source>
        <dbReference type="Pfam" id="PF24764"/>
    </source>
</evidence>
<organism evidence="3 4">
    <name type="scientific">Mycena metata</name>
    <dbReference type="NCBI Taxonomy" id="1033252"/>
    <lineage>
        <taxon>Eukaryota</taxon>
        <taxon>Fungi</taxon>
        <taxon>Dikarya</taxon>
        <taxon>Basidiomycota</taxon>
        <taxon>Agaricomycotina</taxon>
        <taxon>Agaricomycetes</taxon>
        <taxon>Agaricomycetidae</taxon>
        <taxon>Agaricales</taxon>
        <taxon>Marasmiineae</taxon>
        <taxon>Mycenaceae</taxon>
        <taxon>Mycena</taxon>
    </lineage>
</organism>
<proteinExistence type="predicted"/>